<dbReference type="AlphaFoldDB" id="A0A848F9P4"/>
<gene>
    <name evidence="10" type="ORF">HHL10_08170</name>
</gene>
<dbReference type="Pfam" id="PF00764">
    <property type="entry name" value="Arginosuc_synth"/>
    <property type="match status" value="1"/>
</dbReference>
<name>A0A848F9P4_9BURK</name>
<keyword evidence="7" id="KW-0067">ATP-binding</keyword>
<comment type="pathway">
    <text evidence="1">Amino-acid biosynthesis; L-arginine biosynthesis; L-arginine from L-ornithine and carbamoyl phosphate: step 2/3.</text>
</comment>
<protein>
    <recommendedName>
        <fullName evidence="2">argininosuccinate synthase</fullName>
        <ecNumber evidence="2">6.3.4.5</ecNumber>
    </recommendedName>
</protein>
<evidence type="ECO:0000313" key="11">
    <source>
        <dbReference type="Proteomes" id="UP000574067"/>
    </source>
</evidence>
<dbReference type="RefSeq" id="WP_169159856.1">
    <property type="nucleotide sequence ID" value="NZ_JABBFW010000004.1"/>
</dbReference>
<dbReference type="GO" id="GO:0000053">
    <property type="term" value="P:argininosuccinate metabolic process"/>
    <property type="evidence" value="ECO:0007669"/>
    <property type="project" value="TreeGrafter"/>
</dbReference>
<keyword evidence="4" id="KW-0436">Ligase</keyword>
<evidence type="ECO:0000256" key="7">
    <source>
        <dbReference type="ARBA" id="ARBA00022840"/>
    </source>
</evidence>
<organism evidence="10 11">
    <name type="scientific">Azohydromonas caseinilytica</name>
    <dbReference type="NCBI Taxonomy" id="2728836"/>
    <lineage>
        <taxon>Bacteria</taxon>
        <taxon>Pseudomonadati</taxon>
        <taxon>Pseudomonadota</taxon>
        <taxon>Betaproteobacteria</taxon>
        <taxon>Burkholderiales</taxon>
        <taxon>Sphaerotilaceae</taxon>
        <taxon>Azohydromonas</taxon>
    </lineage>
</organism>
<dbReference type="SUPFAM" id="SSF52402">
    <property type="entry name" value="Adenine nucleotide alpha hydrolases-like"/>
    <property type="match status" value="1"/>
</dbReference>
<dbReference type="PANTHER" id="PTHR11587:SF2">
    <property type="entry name" value="ARGININOSUCCINATE SYNTHASE"/>
    <property type="match status" value="1"/>
</dbReference>
<dbReference type="NCBIfam" id="NF038212">
    <property type="entry name" value="argG_rel"/>
    <property type="match status" value="1"/>
</dbReference>
<dbReference type="InterPro" id="IPR048267">
    <property type="entry name" value="Arginosuc_syn_N"/>
</dbReference>
<dbReference type="Proteomes" id="UP000574067">
    <property type="component" value="Unassembled WGS sequence"/>
</dbReference>
<reference evidence="10 11" key="1">
    <citation type="submission" date="2020-04" db="EMBL/GenBank/DDBJ databases">
        <title>Azohydromonas sp. isolated from soil.</title>
        <authorList>
            <person name="Dahal R.H."/>
        </authorList>
    </citation>
    <scope>NUCLEOTIDE SEQUENCE [LARGE SCALE GENOMIC DNA]</scope>
    <source>
        <strain evidence="10 11">G-1-1-14</strain>
    </source>
</reference>
<comment type="caution">
    <text evidence="10">The sequence shown here is derived from an EMBL/GenBank/DDBJ whole genome shotgun (WGS) entry which is preliminary data.</text>
</comment>
<evidence type="ECO:0000256" key="3">
    <source>
        <dbReference type="ARBA" id="ARBA00022571"/>
    </source>
</evidence>
<dbReference type="Gene3D" id="3.40.50.620">
    <property type="entry name" value="HUPs"/>
    <property type="match status" value="1"/>
</dbReference>
<keyword evidence="6" id="KW-0547">Nucleotide-binding</keyword>
<keyword evidence="11" id="KW-1185">Reference proteome</keyword>
<dbReference type="SUPFAM" id="SSF69864">
    <property type="entry name" value="Argininosuccinate synthetase, C-terminal domain"/>
    <property type="match status" value="1"/>
</dbReference>
<proteinExistence type="predicted"/>
<dbReference type="GO" id="GO:0005737">
    <property type="term" value="C:cytoplasm"/>
    <property type="evidence" value="ECO:0007669"/>
    <property type="project" value="TreeGrafter"/>
</dbReference>
<sequence length="404" mass="45254">MKFGRIRSFDDLDVVARHARHVLTLFSGGLDSSYVLKELAERNCRVTALAMDVGEGVHQKDLQEIAARFGATLELVDMREEFAQQAVLPAIRAQARYLGIYPISSSLSRPMLAQCAVETAVRLGCDAIIHTANQSQNSLRRLNGAIAQLGYEGWYGTPYEFSAMTRDEKIKILSQAGLPRFQARGISGDANLWCREFESGALENPEAFWVPESLYEWTAPRDLGALPRELRVSFDAGTPVALNDERLPLQELIARLNRLAGAFGVGRYCGLEHLDFGEKVLEVREAPAAHVLMDAYRHLETATLDAELLREKLGQEQVWVREAIEGRWFGHLRDAAEAFIARTARHVTGTVAYTLRPGAADVCSIRADRPLYLCDRDGWEKRVARERAHTRLSHDMTSTQEIYA</sequence>
<dbReference type="Gene3D" id="3.90.1260.10">
    <property type="entry name" value="Argininosuccinate synthetase, chain A, domain 2"/>
    <property type="match status" value="1"/>
</dbReference>
<dbReference type="InterPro" id="IPR048268">
    <property type="entry name" value="Arginosuc_syn_C"/>
</dbReference>
<dbReference type="InterPro" id="IPR014729">
    <property type="entry name" value="Rossmann-like_a/b/a_fold"/>
</dbReference>
<feature type="domain" description="Arginosuccinate synthase C-terminal" evidence="9">
    <location>
        <begin position="187"/>
        <end position="375"/>
    </location>
</feature>
<evidence type="ECO:0000256" key="2">
    <source>
        <dbReference type="ARBA" id="ARBA00012286"/>
    </source>
</evidence>
<dbReference type="GO" id="GO:0000050">
    <property type="term" value="P:urea cycle"/>
    <property type="evidence" value="ECO:0007669"/>
    <property type="project" value="TreeGrafter"/>
</dbReference>
<evidence type="ECO:0000313" key="10">
    <source>
        <dbReference type="EMBL" id="NML14950.1"/>
    </source>
</evidence>
<dbReference type="Pfam" id="PF20979">
    <property type="entry name" value="Arginosuc_syn_C"/>
    <property type="match status" value="1"/>
</dbReference>
<evidence type="ECO:0000256" key="6">
    <source>
        <dbReference type="ARBA" id="ARBA00022741"/>
    </source>
</evidence>
<dbReference type="InterPro" id="IPR001518">
    <property type="entry name" value="Arginosuc_synth"/>
</dbReference>
<evidence type="ECO:0000259" key="9">
    <source>
        <dbReference type="Pfam" id="PF20979"/>
    </source>
</evidence>
<dbReference type="EC" id="6.3.4.5" evidence="2"/>
<keyword evidence="3" id="KW-0055">Arginine biosynthesis</keyword>
<accession>A0A848F9P4</accession>
<dbReference type="InterPro" id="IPR024074">
    <property type="entry name" value="AS_cat/multimer_dom_body"/>
</dbReference>
<evidence type="ECO:0000259" key="8">
    <source>
        <dbReference type="Pfam" id="PF00764"/>
    </source>
</evidence>
<dbReference type="GO" id="GO:0006526">
    <property type="term" value="P:L-arginine biosynthetic process"/>
    <property type="evidence" value="ECO:0007669"/>
    <property type="project" value="UniProtKB-UniPathway"/>
</dbReference>
<dbReference type="GO" id="GO:0004055">
    <property type="term" value="F:argininosuccinate synthase activity"/>
    <property type="evidence" value="ECO:0007669"/>
    <property type="project" value="UniProtKB-EC"/>
</dbReference>
<keyword evidence="5" id="KW-0028">Amino-acid biosynthesis</keyword>
<evidence type="ECO:0000256" key="1">
    <source>
        <dbReference type="ARBA" id="ARBA00004967"/>
    </source>
</evidence>
<dbReference type="UniPathway" id="UPA00068">
    <property type="reaction ID" value="UER00113"/>
</dbReference>
<evidence type="ECO:0000256" key="5">
    <source>
        <dbReference type="ARBA" id="ARBA00022605"/>
    </source>
</evidence>
<dbReference type="GO" id="GO:0005524">
    <property type="term" value="F:ATP binding"/>
    <property type="evidence" value="ECO:0007669"/>
    <property type="project" value="UniProtKB-KW"/>
</dbReference>
<dbReference type="EMBL" id="JABBFW010000004">
    <property type="protein sequence ID" value="NML14950.1"/>
    <property type="molecule type" value="Genomic_DNA"/>
</dbReference>
<dbReference type="PANTHER" id="PTHR11587">
    <property type="entry name" value="ARGININOSUCCINATE SYNTHASE"/>
    <property type="match status" value="1"/>
</dbReference>
<evidence type="ECO:0000256" key="4">
    <source>
        <dbReference type="ARBA" id="ARBA00022598"/>
    </source>
</evidence>
<feature type="domain" description="Arginosuccinate synthase-like N-terminal" evidence="8">
    <location>
        <begin position="23"/>
        <end position="179"/>
    </location>
</feature>